<comment type="similarity">
    <text evidence="1 4">Belongs to the peptidase S26 family.</text>
</comment>
<evidence type="ECO:0000256" key="2">
    <source>
        <dbReference type="ARBA" id="ARBA00019232"/>
    </source>
</evidence>
<dbReference type="Pfam" id="PF18936">
    <property type="entry name" value="DUF5684"/>
    <property type="match status" value="1"/>
</dbReference>
<dbReference type="InterPro" id="IPR000223">
    <property type="entry name" value="Pept_S26A_signal_pept_1"/>
</dbReference>
<feature type="transmembrane region" description="Helical" evidence="4">
    <location>
        <begin position="54"/>
        <end position="74"/>
    </location>
</feature>
<evidence type="ECO:0000313" key="6">
    <source>
        <dbReference type="EMBL" id="PWA09619.1"/>
    </source>
</evidence>
<accession>A0A2U1JXD3</accession>
<dbReference type="InterPro" id="IPR036286">
    <property type="entry name" value="LexA/Signal_pep-like_sf"/>
</dbReference>
<proteinExistence type="inferred from homology"/>
<dbReference type="GO" id="GO:0009003">
    <property type="term" value="F:signal peptidase activity"/>
    <property type="evidence" value="ECO:0007669"/>
    <property type="project" value="UniProtKB-EC"/>
</dbReference>
<dbReference type="EC" id="3.4.21.89" evidence="4"/>
<feature type="active site" evidence="3">
    <location>
        <position position="266"/>
    </location>
</feature>
<feature type="transmembrane region" description="Helical" evidence="4">
    <location>
        <begin position="125"/>
        <end position="144"/>
    </location>
</feature>
<evidence type="ECO:0000259" key="5">
    <source>
        <dbReference type="Pfam" id="PF10502"/>
    </source>
</evidence>
<keyword evidence="4" id="KW-0645">Protease</keyword>
<keyword evidence="4" id="KW-0812">Transmembrane</keyword>
<dbReference type="Pfam" id="PF10502">
    <property type="entry name" value="Peptidase_S26"/>
    <property type="match status" value="2"/>
</dbReference>
<dbReference type="OrthoDB" id="9802919at2"/>
<dbReference type="Proteomes" id="UP000245618">
    <property type="component" value="Unassembled WGS sequence"/>
</dbReference>
<feature type="transmembrane region" description="Helical" evidence="4">
    <location>
        <begin position="510"/>
        <end position="528"/>
    </location>
</feature>
<sequence length="537" mass="62140">MSIYQWFVFFLFLQVIHFLGTWKLYQNAGRKAWEAAIPVYNAIVLMKIIGRPTWWTILLFIPIINLIMFPVIWVETLRSFEKNSNLDAFLVIITLGLYIYYINYTQKLNYKAERNLTPENKTSDTISSLLFAVIVATLVHTYIIQPFTIPSSSLEKTLYVGDFLFVSKLNFGARTPMTAIALPMMHDSIPFLGVKSYLFNDDITKKETSLLNKFQLPYFRFPSIETIKRNQIVVFNQPADTLLDMDNFKPTRNYYKPIDKKTNLVKRCVAIPGDSLEIREGNIYINGKPSKLPESAKLQYNFFVNTQGTSMDQSSLANRYGARDGLKDGNGDFALTNNGEYVLTLTDSEASRIANNPVVKGVKKYLLPKGEDGDVFPHIHSLGWNIDNFGPIYIPKKGETIKLDKKTLPFYKRIIQEYEKNTLLVNGDKIVINGKPVRSYTFKQDYYWMMGDNRQNSLDARFWGYVPFDHVVGKPVFIWFSWDKDGKGIQKIRWNRVFSFVNGNGEPKSYLIHFLIALAAFFVGEYFWKKRKEKKVN</sequence>
<feature type="domain" description="Peptidase S26" evidence="5">
    <location>
        <begin position="124"/>
        <end position="302"/>
    </location>
</feature>
<feature type="transmembrane region" description="Helical" evidence="4">
    <location>
        <begin position="86"/>
        <end position="104"/>
    </location>
</feature>
<feature type="domain" description="Peptidase S26" evidence="5">
    <location>
        <begin position="440"/>
        <end position="480"/>
    </location>
</feature>
<evidence type="ECO:0000256" key="1">
    <source>
        <dbReference type="ARBA" id="ARBA00009370"/>
    </source>
</evidence>
<comment type="caution">
    <text evidence="6">The sequence shown here is derived from an EMBL/GenBank/DDBJ whole genome shotgun (WGS) entry which is preliminary data.</text>
</comment>
<dbReference type="EMBL" id="QCZH01000006">
    <property type="protein sequence ID" value="PWA09619.1"/>
    <property type="molecule type" value="Genomic_DNA"/>
</dbReference>
<feature type="transmembrane region" description="Helical" evidence="4">
    <location>
        <begin position="6"/>
        <end position="25"/>
    </location>
</feature>
<dbReference type="CDD" id="cd06530">
    <property type="entry name" value="S26_SPase_I"/>
    <property type="match status" value="2"/>
</dbReference>
<evidence type="ECO:0000313" key="7">
    <source>
        <dbReference type="Proteomes" id="UP000245618"/>
    </source>
</evidence>
<evidence type="ECO:0000256" key="4">
    <source>
        <dbReference type="RuleBase" id="RU362042"/>
    </source>
</evidence>
<feature type="active site" evidence="3">
    <location>
        <position position="153"/>
    </location>
</feature>
<keyword evidence="4" id="KW-0378">Hydrolase</keyword>
<keyword evidence="4" id="KW-1133">Transmembrane helix</keyword>
<dbReference type="InterPro" id="IPR019533">
    <property type="entry name" value="Peptidase_S26"/>
</dbReference>
<dbReference type="GO" id="GO:0016020">
    <property type="term" value="C:membrane"/>
    <property type="evidence" value="ECO:0007669"/>
    <property type="project" value="UniProtKB-SubCell"/>
</dbReference>
<organism evidence="6 7">
    <name type="scientific">Flavobacterium laiguense</name>
    <dbReference type="NCBI Taxonomy" id="2169409"/>
    <lineage>
        <taxon>Bacteria</taxon>
        <taxon>Pseudomonadati</taxon>
        <taxon>Bacteroidota</taxon>
        <taxon>Flavobacteriia</taxon>
        <taxon>Flavobacteriales</taxon>
        <taxon>Flavobacteriaceae</taxon>
        <taxon>Flavobacterium</taxon>
    </lineage>
</organism>
<evidence type="ECO:0000256" key="3">
    <source>
        <dbReference type="PIRSR" id="PIRSR600223-1"/>
    </source>
</evidence>
<dbReference type="NCBIfam" id="TIGR02227">
    <property type="entry name" value="sigpep_I_bact"/>
    <property type="match status" value="1"/>
</dbReference>
<dbReference type="PRINTS" id="PR00727">
    <property type="entry name" value="LEADERPTASE"/>
</dbReference>
<dbReference type="SUPFAM" id="SSF51306">
    <property type="entry name" value="LexA/Signal peptidase"/>
    <property type="match status" value="1"/>
</dbReference>
<comment type="subcellular location">
    <subcellularLocation>
        <location evidence="4">Membrane</location>
        <topology evidence="4">Single-pass type II membrane protein</topology>
    </subcellularLocation>
</comment>
<dbReference type="AlphaFoldDB" id="A0A2U1JXD3"/>
<dbReference type="PANTHER" id="PTHR43390">
    <property type="entry name" value="SIGNAL PEPTIDASE I"/>
    <property type="match status" value="1"/>
</dbReference>
<dbReference type="GO" id="GO:0006465">
    <property type="term" value="P:signal peptide processing"/>
    <property type="evidence" value="ECO:0007669"/>
    <property type="project" value="InterPro"/>
</dbReference>
<dbReference type="RefSeq" id="WP_116762331.1">
    <property type="nucleotide sequence ID" value="NZ_QCZH01000006.1"/>
</dbReference>
<gene>
    <name evidence="6" type="primary">lepB</name>
    <name evidence="6" type="ORF">DB891_08035</name>
</gene>
<keyword evidence="7" id="KW-1185">Reference proteome</keyword>
<dbReference type="GO" id="GO:0004252">
    <property type="term" value="F:serine-type endopeptidase activity"/>
    <property type="evidence" value="ECO:0007669"/>
    <property type="project" value="InterPro"/>
</dbReference>
<dbReference type="PANTHER" id="PTHR43390:SF1">
    <property type="entry name" value="CHLOROPLAST PROCESSING PEPTIDASE"/>
    <property type="match status" value="1"/>
</dbReference>
<reference evidence="6 7" key="1">
    <citation type="submission" date="2018-04" db="EMBL/GenBank/DDBJ databases">
        <title>Flavobacterium sp. nov., isolated from glacier ice.</title>
        <authorList>
            <person name="Liu Q."/>
            <person name="Xin Y.-H."/>
        </authorList>
    </citation>
    <scope>NUCLEOTIDE SEQUENCE [LARGE SCALE GENOMIC DNA]</scope>
    <source>
        <strain evidence="6 7">LB2P30</strain>
    </source>
</reference>
<dbReference type="Gene3D" id="2.10.109.10">
    <property type="entry name" value="Umud Fragment, subunit A"/>
    <property type="match status" value="2"/>
</dbReference>
<keyword evidence="4" id="KW-0472">Membrane</keyword>
<protein>
    <recommendedName>
        <fullName evidence="2 4">Signal peptidase I</fullName>
        <ecNumber evidence="4">3.4.21.89</ecNumber>
    </recommendedName>
</protein>
<comment type="caution">
    <text evidence="4">Lacks conserved residue(s) required for the propagation of feature annotation.</text>
</comment>
<name>A0A2U1JXD3_9FLAO</name>
<comment type="catalytic activity">
    <reaction evidence="4">
        <text>Cleavage of hydrophobic, N-terminal signal or leader sequences from secreted and periplasmic proteins.</text>
        <dbReference type="EC" id="3.4.21.89"/>
    </reaction>
</comment>
<dbReference type="InterPro" id="IPR043739">
    <property type="entry name" value="DUF5684"/>
</dbReference>